<keyword evidence="1" id="KW-0285">Flavoprotein</keyword>
<dbReference type="SUPFAM" id="SSF51412">
    <property type="entry name" value="Inosine monophosphate dehydrogenase (IMPDH)"/>
    <property type="match status" value="1"/>
</dbReference>
<dbReference type="STRING" id="469378.Ccur_11150"/>
<dbReference type="OrthoDB" id="9778912at2"/>
<keyword evidence="3" id="KW-0560">Oxidoreductase</keyword>
<evidence type="ECO:0000256" key="1">
    <source>
        <dbReference type="ARBA" id="ARBA00022630"/>
    </source>
</evidence>
<keyword evidence="5" id="KW-1185">Reference proteome</keyword>
<keyword evidence="2" id="KW-0288">FMN</keyword>
<dbReference type="GO" id="GO:0051213">
    <property type="term" value="F:dioxygenase activity"/>
    <property type="evidence" value="ECO:0007669"/>
    <property type="project" value="UniProtKB-KW"/>
</dbReference>
<protein>
    <submittedName>
        <fullName evidence="4">2-nitropropane dioxygenase-like enzyme</fullName>
    </submittedName>
</protein>
<evidence type="ECO:0000313" key="4">
    <source>
        <dbReference type="EMBL" id="ACU94805.1"/>
    </source>
</evidence>
<evidence type="ECO:0000313" key="5">
    <source>
        <dbReference type="Proteomes" id="UP000000954"/>
    </source>
</evidence>
<name>C7MPG5_CRYCD</name>
<gene>
    <name evidence="4" type="ordered locus">Ccur_11150</name>
</gene>
<dbReference type="EMBL" id="CP001682">
    <property type="protein sequence ID" value="ACU94805.1"/>
    <property type="molecule type" value="Genomic_DNA"/>
</dbReference>
<dbReference type="GO" id="GO:0018580">
    <property type="term" value="F:nitronate monooxygenase activity"/>
    <property type="evidence" value="ECO:0007669"/>
    <property type="project" value="InterPro"/>
</dbReference>
<dbReference type="Proteomes" id="UP000000954">
    <property type="component" value="Chromosome"/>
</dbReference>
<dbReference type="KEGG" id="ccu:Ccur_11150"/>
<evidence type="ECO:0000256" key="3">
    <source>
        <dbReference type="ARBA" id="ARBA00023002"/>
    </source>
</evidence>
<organism evidence="4 5">
    <name type="scientific">Cryptobacterium curtum (strain ATCC 700683 / DSM 15641 / CCUG 43107 / 12-3)</name>
    <dbReference type="NCBI Taxonomy" id="469378"/>
    <lineage>
        <taxon>Bacteria</taxon>
        <taxon>Bacillati</taxon>
        <taxon>Actinomycetota</taxon>
        <taxon>Coriobacteriia</taxon>
        <taxon>Eggerthellales</taxon>
        <taxon>Eggerthellaceae</taxon>
        <taxon>Cryptobacterium</taxon>
    </lineage>
</organism>
<dbReference type="Gene3D" id="3.20.20.70">
    <property type="entry name" value="Aldolase class I"/>
    <property type="match status" value="1"/>
</dbReference>
<dbReference type="RefSeq" id="WP_015778668.1">
    <property type="nucleotide sequence ID" value="NC_013170.1"/>
</dbReference>
<dbReference type="Pfam" id="PF03060">
    <property type="entry name" value="NMO"/>
    <property type="match status" value="2"/>
</dbReference>
<proteinExistence type="predicted"/>
<dbReference type="InterPro" id="IPR004136">
    <property type="entry name" value="NMO"/>
</dbReference>
<dbReference type="PANTHER" id="PTHR32332:SF20">
    <property type="entry name" value="2-NITROPROPANE DIOXYGENASE-LIKE PROTEIN"/>
    <property type="match status" value="1"/>
</dbReference>
<dbReference type="eggNOG" id="COG2070">
    <property type="taxonomic scope" value="Bacteria"/>
</dbReference>
<dbReference type="PANTHER" id="PTHR32332">
    <property type="entry name" value="2-NITROPROPANE DIOXYGENASE"/>
    <property type="match status" value="1"/>
</dbReference>
<dbReference type="AlphaFoldDB" id="C7MPG5"/>
<evidence type="ECO:0000256" key="2">
    <source>
        <dbReference type="ARBA" id="ARBA00022643"/>
    </source>
</evidence>
<keyword evidence="4" id="KW-0223">Dioxygenase</keyword>
<reference evidence="4 5" key="1">
    <citation type="journal article" date="2009" name="Stand. Genomic Sci.">
        <title>Complete genome sequence of Cryptobacterium curtum type strain (12-3).</title>
        <authorList>
            <person name="Mavrommatis K."/>
            <person name="Pukall R."/>
            <person name="Rohde C."/>
            <person name="Chen F."/>
            <person name="Sims D."/>
            <person name="Brettin T."/>
            <person name="Kuske C."/>
            <person name="Detter J.C."/>
            <person name="Han C."/>
            <person name="Lapidus A."/>
            <person name="Copeland A."/>
            <person name="Glavina Del Rio T."/>
            <person name="Nolan M."/>
            <person name="Lucas S."/>
            <person name="Tice H."/>
            <person name="Cheng J.F."/>
            <person name="Bruce D."/>
            <person name="Goodwin L."/>
            <person name="Pitluck S."/>
            <person name="Ovchinnikova G."/>
            <person name="Pati A."/>
            <person name="Ivanova N."/>
            <person name="Chen A."/>
            <person name="Palaniappan K."/>
            <person name="Chain P."/>
            <person name="D'haeseleer P."/>
            <person name="Goker M."/>
            <person name="Bristow J."/>
            <person name="Eisen J.A."/>
            <person name="Markowitz V."/>
            <person name="Hugenholtz P."/>
            <person name="Rohde M."/>
            <person name="Klenk H.P."/>
            <person name="Kyrpides N.C."/>
        </authorList>
    </citation>
    <scope>NUCLEOTIDE SEQUENCE [LARGE SCALE GENOMIC DNA]</scope>
    <source>
        <strain evidence="5">ATCC 700683 / DSM 15641 / 12-3</strain>
    </source>
</reference>
<dbReference type="InterPro" id="IPR013785">
    <property type="entry name" value="Aldolase_TIM"/>
</dbReference>
<dbReference type="CDD" id="cd04730">
    <property type="entry name" value="NPD_like"/>
    <property type="match status" value="1"/>
</dbReference>
<sequence length="323" mass="33377">METRVTELLGIEAPIIQGAMARIADASLAGAVSEAGGLGIIACGGAPLDWVEEQVMRARAITSKPIGANVMLMDPNAADLARLLCDLHIDVVTTGAGSPANYMEMWKEAGIKVIPVVASTALARRMERLGADAVVAEGTESGGHVGELTTMALIPAVCQEVSIPVIGAGGIADGRGMLAAFALGAEAVQCGTRFLTVDECTVADAYKEKILGAKDSDTCVTGRGTGHPVRCLKNRFARQVRKLEATPSAGDELEHMYVGSLRRAVSGDVEEGSIMAGQVAGLVSERLTAHAVITSMLAEAEALAATPLAGLAELNAHRGRLLQ</sequence>
<dbReference type="HOGENOM" id="CLU_038732_1_1_11"/>
<accession>C7MPG5</accession>